<feature type="transmembrane region" description="Helical" evidence="7">
    <location>
        <begin position="480"/>
        <end position="499"/>
    </location>
</feature>
<reference evidence="12 13" key="2">
    <citation type="journal article" date="2018" name="Annu Rev Anim Biosci">
        <title>Bat Biology, Genomes, and the Bat1K Project: To Generate Chromosome-Level Genomes for All Living Bat Species.</title>
        <authorList>
            <person name="Teeling E.C."/>
            <person name="Vernes S.C."/>
            <person name="Davalos L.M."/>
            <person name="Ray D.A."/>
            <person name="Gilbert M.T.P."/>
            <person name="Myers E."/>
        </authorList>
    </citation>
    <scope>NUCLEOTIDE SEQUENCE</scope>
</reference>
<keyword evidence="11" id="KW-0675">Receptor</keyword>
<dbReference type="GO" id="GO:0072583">
    <property type="term" value="P:clathrin-dependent endocytosis"/>
    <property type="evidence" value="ECO:0007669"/>
    <property type="project" value="Ensembl"/>
</dbReference>
<reference evidence="12 13" key="3">
    <citation type="submission" date="2018-12" db="EMBL/GenBank/DDBJ databases">
        <title>G10K-VGP greater horseshoe bat female genome, primary haplotype.</title>
        <authorList>
            <person name="Teeling E."/>
            <person name="Myers G."/>
            <person name="Vernes S."/>
            <person name="Pippel M."/>
            <person name="Winkler S."/>
            <person name="Fedrigo O."/>
            <person name="Rhie A."/>
            <person name="Koren S."/>
            <person name="Phillippy A."/>
            <person name="Lewin H."/>
            <person name="Damas J."/>
            <person name="Howe K."/>
            <person name="Mountcastle J."/>
            <person name="Jarvis E.D."/>
        </authorList>
    </citation>
    <scope>NUCLEOTIDE SEQUENCE [LARGE SCALE GENOMIC DNA]</scope>
</reference>
<reference evidence="11 14" key="4">
    <citation type="journal article" date="2020" name="Nature">
        <title>Six reference-quality genomes reveal evolution of bat adaptations.</title>
        <authorList>
            <person name="Jebb D."/>
            <person name="Huang Z."/>
            <person name="Pippel M."/>
            <person name="Hughes G.M."/>
            <person name="Lavrichenko K."/>
            <person name="Devanna P."/>
            <person name="Winkler S."/>
            <person name="Jermiin L.S."/>
            <person name="Skirmuntt E.C."/>
            <person name="Katzourakis A."/>
            <person name="Burkitt-Gray L."/>
            <person name="Ray D.A."/>
            <person name="Sullivan K.A.M."/>
            <person name="Roscito J.G."/>
            <person name="Kirilenko B.M."/>
            <person name="Davalos L.M."/>
            <person name="Corthals A.P."/>
            <person name="Power M.L."/>
            <person name="Jones G."/>
            <person name="Ransome R.D."/>
            <person name="Dechmann D.K.N."/>
            <person name="Locatelli A.G."/>
            <person name="Puechmaille S.J."/>
            <person name="Fedrigo O."/>
            <person name="Jarvis E.D."/>
            <person name="Hiller M."/>
            <person name="Vernes S.C."/>
            <person name="Myers E.W."/>
            <person name="Teeling E.C."/>
        </authorList>
    </citation>
    <scope>NUCLEOTIDE SEQUENCE [LARGE SCALE GENOMIC DNA]</scope>
    <source>
        <strain evidence="11">MRhiFer1</strain>
        <tissue evidence="11">Lung</tissue>
    </source>
</reference>
<dbReference type="GeneID" id="117031804"/>
<feature type="region of interest" description="Disordered" evidence="6">
    <location>
        <begin position="156"/>
        <end position="189"/>
    </location>
</feature>
<dbReference type="GO" id="GO:0032050">
    <property type="term" value="F:clathrin heavy chain binding"/>
    <property type="evidence" value="ECO:0007669"/>
    <property type="project" value="Ensembl"/>
</dbReference>
<evidence type="ECO:0000313" key="12">
    <source>
        <dbReference type="Ensembl" id="ENSRFEP00010033200.1"/>
    </source>
</evidence>
<dbReference type="OMA" id="GIHEEAW"/>
<feature type="domain" description="GOST seven transmembrane" evidence="9">
    <location>
        <begin position="264"/>
        <end position="508"/>
    </location>
</feature>
<gene>
    <name evidence="12" type="primary">GPR107</name>
    <name evidence="11" type="ORF">mRhiFer1_005902</name>
</gene>
<dbReference type="GO" id="GO:0005769">
    <property type="term" value="C:early endosome"/>
    <property type="evidence" value="ECO:0007669"/>
    <property type="project" value="Ensembl"/>
</dbReference>
<comment type="subcellular location">
    <subcellularLocation>
        <location evidence="1">Membrane</location>
        <topology evidence="1">Multi-pass membrane protein</topology>
    </subcellularLocation>
</comment>
<dbReference type="GO" id="GO:0030136">
    <property type="term" value="C:clathrin-coated vesicle"/>
    <property type="evidence" value="ECO:0007669"/>
    <property type="project" value="Ensembl"/>
</dbReference>
<evidence type="ECO:0000256" key="8">
    <source>
        <dbReference type="SAM" id="SignalP"/>
    </source>
</evidence>
<dbReference type="AlphaFoldDB" id="A0A671GAC0"/>
<feature type="transmembrane region" description="Helical" evidence="7">
    <location>
        <begin position="452"/>
        <end position="474"/>
    </location>
</feature>
<evidence type="ECO:0000256" key="4">
    <source>
        <dbReference type="ARBA" id="ARBA00022989"/>
    </source>
</evidence>
<dbReference type="Ensembl" id="ENSRFET00010035949.1">
    <property type="protein sequence ID" value="ENSRFEP00010033200.1"/>
    <property type="gene ID" value="ENSRFEG00010021829.1"/>
</dbReference>
<dbReference type="Proteomes" id="UP000585614">
    <property type="component" value="Unassembled WGS sequence"/>
</dbReference>
<dbReference type="KEGG" id="rfq:117031804"/>
<feature type="domain" description="CAND6/7 N-terminal" evidence="10">
    <location>
        <begin position="43"/>
        <end position="129"/>
    </location>
</feature>
<evidence type="ECO:0000256" key="7">
    <source>
        <dbReference type="SAM" id="Phobius"/>
    </source>
</evidence>
<evidence type="ECO:0000256" key="3">
    <source>
        <dbReference type="ARBA" id="ARBA00022729"/>
    </source>
</evidence>
<proteinExistence type="predicted"/>
<keyword evidence="13" id="KW-1185">Reference proteome</keyword>
<dbReference type="OrthoDB" id="29657at2759"/>
<name>A0A671GAC0_RHIFE</name>
<feature type="transmembrane region" description="Helical" evidence="7">
    <location>
        <begin position="268"/>
        <end position="287"/>
    </location>
</feature>
<feature type="transmembrane region" description="Helical" evidence="7">
    <location>
        <begin position="299"/>
        <end position="322"/>
    </location>
</feature>
<feature type="chain" id="PRO_5044626975" evidence="8">
    <location>
        <begin position="40"/>
        <end position="555"/>
    </location>
</feature>
<evidence type="ECO:0000256" key="1">
    <source>
        <dbReference type="ARBA" id="ARBA00004141"/>
    </source>
</evidence>
<keyword evidence="4 7" id="KW-1133">Transmembrane helix</keyword>
<dbReference type="PANTHER" id="PTHR21229">
    <property type="entry name" value="LUNG SEVEN TRANSMEMBRANE RECEPTOR"/>
    <property type="match status" value="1"/>
</dbReference>
<accession>A0A671GAC0</accession>
<dbReference type="GO" id="GO:0005654">
    <property type="term" value="C:nucleoplasm"/>
    <property type="evidence" value="ECO:0007669"/>
    <property type="project" value="Ensembl"/>
</dbReference>
<evidence type="ECO:0000313" key="13">
    <source>
        <dbReference type="Proteomes" id="UP000472240"/>
    </source>
</evidence>
<protein>
    <submittedName>
        <fullName evidence="11 12">G protein-coupled receptor 107</fullName>
    </submittedName>
</protein>
<dbReference type="Pfam" id="PF21904">
    <property type="entry name" value="CAND6-7_N"/>
    <property type="match status" value="1"/>
</dbReference>
<sequence length="555" mass="62596">MAAPAPVCPSGPSCPRLVAGLRLLPLLGLLQLLAEPGLGRVHHLALKDDVRHKVHLNTFGFFKDGYMVVNVSRLSVKDPEGATHRDSTIGFSLDRTKNDGFSSYLDEDVHYCILRQQFVSVTLLILDVSRSEVKIRSPPEVGTQLPEVIFKDEKALGQGPGAEGGPVSAGSQTEKKQETGKSKRSTVDSKAMEEKSFSIHNKNGTVSFQFFFNISTDDQEGLYSLYFHKCLGNKMWSNDKFSFNLDIDITEKNPDSYLSAGEIPLPKLYISMAFFFFLSGTVWIHILRKRRNDVFKIHWLMAALPFTKSLSLVFHAIDYHYISSQGFPIEGWAVVYYITHLLKGALLFITIALIGTGWAFIKHILSDKDKKIFMIVIPLQVLANVAYIIIESTEEGTTEYGLWKDSLFLVDLLCCGAILFPVVWSIRHLQEASATDGKAAINLAKLKLFRHYYVLIVCYIYFTRIIAFLLKFAVPFQWKWLYQLLDEMATLVFFVLTGYKFRPASDNPYLQLSQEEDDLEMESVVTTSGVMENMKKVKKVTNGSVEPQGEWEGTA</sequence>
<dbReference type="InterPro" id="IPR054103">
    <property type="entry name" value="CAND6-7_N"/>
</dbReference>
<dbReference type="GO" id="GO:0016020">
    <property type="term" value="C:membrane"/>
    <property type="evidence" value="ECO:0007669"/>
    <property type="project" value="UniProtKB-SubCell"/>
</dbReference>
<dbReference type="Proteomes" id="UP000472240">
    <property type="component" value="Chromosome 12"/>
</dbReference>
<evidence type="ECO:0000256" key="6">
    <source>
        <dbReference type="SAM" id="MobiDB-lite"/>
    </source>
</evidence>
<dbReference type="InterPro" id="IPR053937">
    <property type="entry name" value="GOST_TM"/>
</dbReference>
<dbReference type="GO" id="GO:0005794">
    <property type="term" value="C:Golgi apparatus"/>
    <property type="evidence" value="ECO:0007669"/>
    <property type="project" value="Ensembl"/>
</dbReference>
<evidence type="ECO:0000313" key="11">
    <source>
        <dbReference type="EMBL" id="KAF6327392.1"/>
    </source>
</evidence>
<dbReference type="RefSeq" id="XP_032978433.1">
    <property type="nucleotide sequence ID" value="XM_033122542.1"/>
</dbReference>
<feature type="signal peptide" evidence="8">
    <location>
        <begin position="1"/>
        <end position="39"/>
    </location>
</feature>
<evidence type="ECO:0000256" key="2">
    <source>
        <dbReference type="ARBA" id="ARBA00022692"/>
    </source>
</evidence>
<reference evidence="12" key="5">
    <citation type="submission" date="2025-05" db="UniProtKB">
        <authorList>
            <consortium name="Ensembl"/>
        </authorList>
    </citation>
    <scope>IDENTIFICATION</scope>
</reference>
<reference evidence="12 13" key="1">
    <citation type="journal article" date="2015" name="Annu Rev Anim Biosci">
        <title>The Genome 10K Project: a way forward.</title>
        <authorList>
            <person name="Koepfli K.P."/>
            <person name="Paten B."/>
            <person name="O'Brien S.J."/>
            <person name="Koepfli K.P."/>
            <person name="Paten B."/>
            <person name="Antunes A."/>
            <person name="Belov K."/>
            <person name="Bustamante C."/>
            <person name="Castoe T.A."/>
            <person name="Clawson H."/>
            <person name="Crawford A.J."/>
            <person name="Diekhans M."/>
            <person name="Distel D."/>
            <person name="Durbin R."/>
            <person name="Earl D."/>
            <person name="Fujita M.K."/>
            <person name="Gamble T."/>
            <person name="Georges A."/>
            <person name="Gemmell N."/>
            <person name="Gilbert M.T."/>
            <person name="Graves J.M."/>
            <person name="Green R.E."/>
            <person name="Hickey G."/>
            <person name="Jarvis E.D."/>
            <person name="Johnson W."/>
            <person name="Komissarov A."/>
            <person name="Korf I."/>
            <person name="Kuhn R."/>
            <person name="Larkin D.M."/>
            <person name="Lewin H."/>
            <person name="Lopez J.V."/>
            <person name="Ma J."/>
            <person name="Marques-Bonet T."/>
            <person name="Miller W."/>
            <person name="Murphy R."/>
            <person name="Pevzner P."/>
            <person name="Shapiro B."/>
            <person name="Steiner C."/>
            <person name="Tamazian G."/>
            <person name="Venkatesh B."/>
            <person name="Wang J."/>
            <person name="Wayne R."/>
            <person name="Wiley E."/>
            <person name="Yang H."/>
            <person name="Zhang G."/>
            <person name="Haussler D."/>
            <person name="Ryder O."/>
            <person name="O'Brien S.J."/>
        </authorList>
    </citation>
    <scope>NUCLEOTIDE SEQUENCE</scope>
</reference>
<dbReference type="EMBL" id="JACAGC010000012">
    <property type="protein sequence ID" value="KAF6327392.1"/>
    <property type="molecule type" value="Genomic_DNA"/>
</dbReference>
<keyword evidence="3 8" id="KW-0732">Signal</keyword>
<feature type="transmembrane region" description="Helical" evidence="7">
    <location>
        <begin position="334"/>
        <end position="360"/>
    </location>
</feature>
<dbReference type="InterPro" id="IPR009637">
    <property type="entry name" value="GPR107/GPR108-like"/>
</dbReference>
<keyword evidence="5 7" id="KW-0472">Membrane</keyword>
<feature type="transmembrane region" description="Helical" evidence="7">
    <location>
        <begin position="406"/>
        <end position="426"/>
    </location>
</feature>
<evidence type="ECO:0000313" key="14">
    <source>
        <dbReference type="Proteomes" id="UP000585614"/>
    </source>
</evidence>
<organism evidence="12 13">
    <name type="scientific">Rhinolophus ferrumequinum</name>
    <name type="common">Greater horseshoe bat</name>
    <dbReference type="NCBI Taxonomy" id="59479"/>
    <lineage>
        <taxon>Eukaryota</taxon>
        <taxon>Metazoa</taxon>
        <taxon>Chordata</taxon>
        <taxon>Craniata</taxon>
        <taxon>Vertebrata</taxon>
        <taxon>Euteleostomi</taxon>
        <taxon>Mammalia</taxon>
        <taxon>Eutheria</taxon>
        <taxon>Laurasiatheria</taxon>
        <taxon>Chiroptera</taxon>
        <taxon>Yinpterochiroptera</taxon>
        <taxon>Rhinolophoidea</taxon>
        <taxon>Rhinolophidae</taxon>
        <taxon>Rhinolophinae</taxon>
        <taxon>Rhinolophus</taxon>
    </lineage>
</organism>
<feature type="transmembrane region" description="Helical" evidence="7">
    <location>
        <begin position="372"/>
        <end position="390"/>
    </location>
</feature>
<dbReference type="GeneTree" id="ENSGT00940000160451"/>
<evidence type="ECO:0000259" key="10">
    <source>
        <dbReference type="Pfam" id="PF21904"/>
    </source>
</evidence>
<evidence type="ECO:0000256" key="5">
    <source>
        <dbReference type="ARBA" id="ARBA00023136"/>
    </source>
</evidence>
<dbReference type="Pfam" id="PF06814">
    <property type="entry name" value="GOST_TM"/>
    <property type="match status" value="1"/>
</dbReference>
<keyword evidence="2 7" id="KW-0812">Transmembrane</keyword>
<feature type="compositionally biased region" description="Basic and acidic residues" evidence="6">
    <location>
        <begin position="173"/>
        <end position="189"/>
    </location>
</feature>
<dbReference type="PANTHER" id="PTHR21229:SF12">
    <property type="entry name" value="PROTEIN GPR107"/>
    <property type="match status" value="1"/>
</dbReference>
<evidence type="ECO:0000259" key="9">
    <source>
        <dbReference type="Pfam" id="PF06814"/>
    </source>
</evidence>
<dbReference type="CTD" id="57720"/>